<comment type="catalytic activity">
    <reaction evidence="6 7">
        <text>D-erythro-1-(imidazol-4-yl)glycerol 3-phosphate = 3-(imidazol-4-yl)-2-oxopropyl phosphate + H2O</text>
        <dbReference type="Rhea" id="RHEA:11040"/>
        <dbReference type="ChEBI" id="CHEBI:15377"/>
        <dbReference type="ChEBI" id="CHEBI:57766"/>
        <dbReference type="ChEBI" id="CHEBI:58278"/>
        <dbReference type="EC" id="4.2.1.19"/>
    </reaction>
</comment>
<accession>A0A124FKF4</accession>
<dbReference type="PANTHER" id="PTHR23133:SF2">
    <property type="entry name" value="IMIDAZOLEGLYCEROL-PHOSPHATE DEHYDRATASE"/>
    <property type="match status" value="1"/>
</dbReference>
<evidence type="ECO:0000256" key="4">
    <source>
        <dbReference type="ARBA" id="ARBA00023102"/>
    </source>
</evidence>
<evidence type="ECO:0000256" key="7">
    <source>
        <dbReference type="RuleBase" id="RU000599"/>
    </source>
</evidence>
<dbReference type="AlphaFoldDB" id="A0A124FKF4"/>
<reference evidence="9" key="1">
    <citation type="journal article" date="2015" name="MBio">
        <title>Genome-Resolved Metagenomic Analysis Reveals Roles for Candidate Phyla and Other Microbial Community Members in Biogeochemical Transformations in Oil Reservoirs.</title>
        <authorList>
            <person name="Hu P."/>
            <person name="Tom L."/>
            <person name="Singh A."/>
            <person name="Thomas B.C."/>
            <person name="Baker B.J."/>
            <person name="Piceno Y.M."/>
            <person name="Andersen G.L."/>
            <person name="Banfield J.F."/>
        </authorList>
    </citation>
    <scope>NUCLEOTIDE SEQUENCE [LARGE SCALE GENOMIC DNA]</scope>
</reference>
<keyword evidence="6" id="KW-0963">Cytoplasm</keyword>
<dbReference type="Pfam" id="PF00475">
    <property type="entry name" value="IGPD"/>
    <property type="match status" value="1"/>
</dbReference>
<dbReference type="HAMAP" id="MF_00076">
    <property type="entry name" value="HisB"/>
    <property type="match status" value="1"/>
</dbReference>
<evidence type="ECO:0000256" key="2">
    <source>
        <dbReference type="ARBA" id="ARBA00016664"/>
    </source>
</evidence>
<dbReference type="FunFam" id="3.30.230.40:FF:000003">
    <property type="entry name" value="Imidazoleglycerol-phosphate dehydratase HisB"/>
    <property type="match status" value="1"/>
</dbReference>
<comment type="subcellular location">
    <subcellularLocation>
        <location evidence="6 7">Cytoplasm</location>
    </subcellularLocation>
</comment>
<evidence type="ECO:0000256" key="3">
    <source>
        <dbReference type="ARBA" id="ARBA00022605"/>
    </source>
</evidence>
<dbReference type="PANTHER" id="PTHR23133">
    <property type="entry name" value="IMIDAZOLEGLYCEROL-PHOSPHATE DEHYDRATASE HIS7"/>
    <property type="match status" value="1"/>
</dbReference>
<name>A0A124FKF4_9THEO</name>
<dbReference type="PROSITE" id="PS00955">
    <property type="entry name" value="IGP_DEHYDRATASE_2"/>
    <property type="match status" value="1"/>
</dbReference>
<gene>
    <name evidence="6" type="primary">hisB</name>
    <name evidence="8" type="ORF">XD66_0224</name>
</gene>
<dbReference type="Gene3D" id="3.30.230.40">
    <property type="entry name" value="Imidazole glycerol phosphate dehydratase, domain 1"/>
    <property type="match status" value="2"/>
</dbReference>
<evidence type="ECO:0000256" key="5">
    <source>
        <dbReference type="ARBA" id="ARBA00023239"/>
    </source>
</evidence>
<dbReference type="PROSITE" id="PS00954">
    <property type="entry name" value="IGP_DEHYDRATASE_1"/>
    <property type="match status" value="1"/>
</dbReference>
<dbReference type="EMBL" id="LGFO01000014">
    <property type="protein sequence ID" value="KUK37061.1"/>
    <property type="molecule type" value="Genomic_DNA"/>
</dbReference>
<dbReference type="InterPro" id="IPR020565">
    <property type="entry name" value="ImidazoleglycerP_deHydtase_CS"/>
</dbReference>
<keyword evidence="4 6" id="KW-0368">Histidine biosynthesis</keyword>
<dbReference type="FunFam" id="3.30.230.40:FF:000001">
    <property type="entry name" value="Imidazoleglycerol-phosphate dehydratase HisB"/>
    <property type="match status" value="1"/>
</dbReference>
<dbReference type="NCBIfam" id="NF002111">
    <property type="entry name" value="PRK00951.2-1"/>
    <property type="match status" value="1"/>
</dbReference>
<comment type="similarity">
    <text evidence="6 7">Belongs to the imidazoleglycerol-phosphate dehydratase family.</text>
</comment>
<keyword evidence="5 6" id="KW-0456">Lyase</keyword>
<organism evidence="8 9">
    <name type="scientific">Thermacetogenium phaeum</name>
    <dbReference type="NCBI Taxonomy" id="85874"/>
    <lineage>
        <taxon>Bacteria</taxon>
        <taxon>Bacillati</taxon>
        <taxon>Bacillota</taxon>
        <taxon>Clostridia</taxon>
        <taxon>Thermoanaerobacterales</taxon>
        <taxon>Thermoanaerobacteraceae</taxon>
        <taxon>Thermacetogenium</taxon>
    </lineage>
</organism>
<dbReference type="SUPFAM" id="SSF54211">
    <property type="entry name" value="Ribosomal protein S5 domain 2-like"/>
    <property type="match status" value="2"/>
</dbReference>
<dbReference type="GO" id="GO:0000105">
    <property type="term" value="P:L-histidine biosynthetic process"/>
    <property type="evidence" value="ECO:0007669"/>
    <property type="project" value="UniProtKB-UniRule"/>
</dbReference>
<dbReference type="UniPathway" id="UPA00031">
    <property type="reaction ID" value="UER00011"/>
</dbReference>
<evidence type="ECO:0000256" key="1">
    <source>
        <dbReference type="ARBA" id="ARBA00005047"/>
    </source>
</evidence>
<dbReference type="InterPro" id="IPR000807">
    <property type="entry name" value="ImidazoleglycerolP_deHydtase"/>
</dbReference>
<evidence type="ECO:0000313" key="8">
    <source>
        <dbReference type="EMBL" id="KUK37061.1"/>
    </source>
</evidence>
<proteinExistence type="inferred from homology"/>
<dbReference type="InterPro" id="IPR020568">
    <property type="entry name" value="Ribosomal_Su5_D2-typ_SF"/>
</dbReference>
<dbReference type="PATRIC" id="fig|85874.4.peg.1339"/>
<dbReference type="EC" id="4.2.1.19" evidence="6 7"/>
<comment type="caution">
    <text evidence="8">The sequence shown here is derived from an EMBL/GenBank/DDBJ whole genome shotgun (WGS) entry which is preliminary data.</text>
</comment>
<protein>
    <recommendedName>
        <fullName evidence="2 6">Imidazoleglycerol-phosphate dehydratase</fullName>
        <shortName evidence="6">IGPD</shortName>
        <ecNumber evidence="6 7">4.2.1.19</ecNumber>
    </recommendedName>
</protein>
<dbReference type="GO" id="GO:0004424">
    <property type="term" value="F:imidazoleglycerol-phosphate dehydratase activity"/>
    <property type="evidence" value="ECO:0007669"/>
    <property type="project" value="UniProtKB-UniRule"/>
</dbReference>
<keyword evidence="3 6" id="KW-0028">Amino-acid biosynthesis</keyword>
<dbReference type="Proteomes" id="UP000053326">
    <property type="component" value="Unassembled WGS sequence"/>
</dbReference>
<dbReference type="InterPro" id="IPR038494">
    <property type="entry name" value="IGPD_sf"/>
</dbReference>
<dbReference type="CDD" id="cd07914">
    <property type="entry name" value="IGPD"/>
    <property type="match status" value="1"/>
</dbReference>
<evidence type="ECO:0000256" key="6">
    <source>
        <dbReference type="HAMAP-Rule" id="MF_00076"/>
    </source>
</evidence>
<dbReference type="GO" id="GO:0005737">
    <property type="term" value="C:cytoplasm"/>
    <property type="evidence" value="ECO:0007669"/>
    <property type="project" value="UniProtKB-SubCell"/>
</dbReference>
<dbReference type="NCBIfam" id="NF002114">
    <property type="entry name" value="PRK00951.2-4"/>
    <property type="match status" value="1"/>
</dbReference>
<sequence>MAREAEVRRATDETEIRVKLDLDGGGSFQGGTGVGFLDHMLHLLARHALLDLVVEAKGDLHVDAHHTVEDTGICLGQALREALGDKKGINRYGWALLPMDEALALVAVDLSGRPYLAYDAVIPGLSAGDLPVELVPEFFRALVNNAGITAHLRLLSGANTHHSIEALFKGFARALREAVKAEERERGVPSTKGLL</sequence>
<evidence type="ECO:0000313" key="9">
    <source>
        <dbReference type="Proteomes" id="UP000053326"/>
    </source>
</evidence>
<comment type="pathway">
    <text evidence="1 6 7">Amino-acid biosynthesis; L-histidine biosynthesis; L-histidine from 5-phospho-alpha-D-ribose 1-diphosphate: step 6/9.</text>
</comment>